<organism evidence="1 2">
    <name type="scientific">Panagrolaimus sp. JU765</name>
    <dbReference type="NCBI Taxonomy" id="591449"/>
    <lineage>
        <taxon>Eukaryota</taxon>
        <taxon>Metazoa</taxon>
        <taxon>Ecdysozoa</taxon>
        <taxon>Nematoda</taxon>
        <taxon>Chromadorea</taxon>
        <taxon>Rhabditida</taxon>
        <taxon>Tylenchina</taxon>
        <taxon>Panagrolaimomorpha</taxon>
        <taxon>Panagrolaimoidea</taxon>
        <taxon>Panagrolaimidae</taxon>
        <taxon>Panagrolaimus</taxon>
    </lineage>
</organism>
<protein>
    <submittedName>
        <fullName evidence="2">Uncharacterized protein</fullName>
    </submittedName>
</protein>
<sequence length="413" mass="48444">MKHELGDIFCKYLRLDINVAMTMINSTLNEFFDTYFKNIIVVCKNPEGDKTEIKPGKVEKTNYPNVVDDEMSFMLETAKVTRQGDDFGSRKGSAARSLSSMSTSSSKVSKKGLQHFDYELDMRTYEIPNYSEAFKMKSEIADKVEMTYEIPNYSEAFKMKSEIADKVEIFPASHLLNLWKFKQFYCFNELVLFFQYIYPFTKTADLDLNAYQGLLTYIYPFTKTADFDLNAYQGLLTIVIDHEKIFMGIEKIARSVELMLEMQFLYLDETRDMNILLVNEEVLKMPMIPLAKGMPSLLMYHLAIKSKTTDKSTIEEFYDYFPRCPKTTFYPALIDCLNRRPDLFILENPPNAISKDFRKMIIRKNPRIYQHCVCYDYILTDLRRAKDLHLRQDYIDSVSQFEQKQENWSNTAI</sequence>
<dbReference type="WBParaSite" id="JU765_v2.g18401.t1">
    <property type="protein sequence ID" value="JU765_v2.g18401.t1"/>
    <property type="gene ID" value="JU765_v2.g18401"/>
</dbReference>
<name>A0AC34QQC5_9BILA</name>
<evidence type="ECO:0000313" key="1">
    <source>
        <dbReference type="Proteomes" id="UP000887576"/>
    </source>
</evidence>
<proteinExistence type="predicted"/>
<dbReference type="Proteomes" id="UP000887576">
    <property type="component" value="Unplaced"/>
</dbReference>
<accession>A0AC34QQC5</accession>
<reference evidence="2" key="1">
    <citation type="submission" date="2022-11" db="UniProtKB">
        <authorList>
            <consortium name="WormBaseParasite"/>
        </authorList>
    </citation>
    <scope>IDENTIFICATION</scope>
</reference>
<evidence type="ECO:0000313" key="2">
    <source>
        <dbReference type="WBParaSite" id="JU765_v2.g18401.t1"/>
    </source>
</evidence>